<dbReference type="AlphaFoldDB" id="A0A5J5BNF6"/>
<dbReference type="Proteomes" id="UP000325577">
    <property type="component" value="Linkage Group LG11"/>
</dbReference>
<proteinExistence type="predicted"/>
<name>A0A5J5BNF6_9ASTE</name>
<evidence type="ECO:0000313" key="2">
    <source>
        <dbReference type="Proteomes" id="UP000325577"/>
    </source>
</evidence>
<evidence type="ECO:0000313" key="1">
    <source>
        <dbReference type="EMBL" id="KAA8544164.1"/>
    </source>
</evidence>
<dbReference type="EMBL" id="CM018034">
    <property type="protein sequence ID" value="KAA8544164.1"/>
    <property type="molecule type" value="Genomic_DNA"/>
</dbReference>
<protein>
    <submittedName>
        <fullName evidence="1">Uncharacterized protein</fullName>
    </submittedName>
</protein>
<keyword evidence="2" id="KW-1185">Reference proteome</keyword>
<organism evidence="1 2">
    <name type="scientific">Nyssa sinensis</name>
    <dbReference type="NCBI Taxonomy" id="561372"/>
    <lineage>
        <taxon>Eukaryota</taxon>
        <taxon>Viridiplantae</taxon>
        <taxon>Streptophyta</taxon>
        <taxon>Embryophyta</taxon>
        <taxon>Tracheophyta</taxon>
        <taxon>Spermatophyta</taxon>
        <taxon>Magnoliopsida</taxon>
        <taxon>eudicotyledons</taxon>
        <taxon>Gunneridae</taxon>
        <taxon>Pentapetalae</taxon>
        <taxon>asterids</taxon>
        <taxon>Cornales</taxon>
        <taxon>Nyssaceae</taxon>
        <taxon>Nyssa</taxon>
    </lineage>
</organism>
<reference evidence="1 2" key="1">
    <citation type="submission" date="2019-09" db="EMBL/GenBank/DDBJ databases">
        <title>A chromosome-level genome assembly of the Chinese tupelo Nyssa sinensis.</title>
        <authorList>
            <person name="Yang X."/>
            <person name="Kang M."/>
            <person name="Yang Y."/>
            <person name="Xiong H."/>
            <person name="Wang M."/>
            <person name="Zhang Z."/>
            <person name="Wang Z."/>
            <person name="Wu H."/>
            <person name="Ma T."/>
            <person name="Liu J."/>
            <person name="Xi Z."/>
        </authorList>
    </citation>
    <scope>NUCLEOTIDE SEQUENCE [LARGE SCALE GENOMIC DNA]</scope>
    <source>
        <strain evidence="1">J267</strain>
        <tissue evidence="1">Leaf</tissue>
    </source>
</reference>
<accession>A0A5J5BNF6</accession>
<gene>
    <name evidence="1" type="ORF">F0562_022200</name>
</gene>
<sequence>MTTRFASEETQSNLKVKERMTTWEFELLFVKAELEWVQLEPEATWRTIVESEDQRKAEIEEAKVEAHREQEAKVVEAKVTFNANANTNADPLAA</sequence>